<protein>
    <submittedName>
        <fullName evidence="3">Sensor histidine kinase</fullName>
    </submittedName>
</protein>
<dbReference type="EMBL" id="VUMN01000051">
    <property type="protein sequence ID" value="MSS59792.1"/>
    <property type="molecule type" value="Genomic_DNA"/>
</dbReference>
<feature type="transmembrane region" description="Helical" evidence="1">
    <location>
        <begin position="91"/>
        <end position="109"/>
    </location>
</feature>
<sequence length="425" mass="48170">MTVFDLGINLLEACLFGLFFWQISNQSMARKGIAFVLYSVLHFLLMSYINRTEIMAGYRSLIFYMLAYICLSIGSDFSAEGKLFFSLIPDLITAVINTYLLIAASYFMFGRIEILFLLEQYGVIVTLISKPLQLLALHCAAAAVNQKKEYLDRREFLLAAGMAFLCLMMFNSIEELLFYQKFDGEKISIAVICLGGFAVLFWAAVWLAAKRNQKIREEQKMNEMMALQLRSTKENMRISESLSRMKHDVRHMISLLADSGGSEELIRKYRKELDSLEIPIETKSRALNDILHAEQERASENGLHFRCVLNVSSEPFLSEDDLIVLLMNSLDNAILHISGGNEINLMIRSNSRFFLLKVENPISTEGQRAYETYLGKADRSGKYGLRSARVIAEKYGGDIRVKCKDGVFSFSAIAHADSDQLVKGM</sequence>
<dbReference type="SUPFAM" id="SSF55874">
    <property type="entry name" value="ATPase domain of HSP90 chaperone/DNA topoisomerase II/histidine kinase"/>
    <property type="match status" value="1"/>
</dbReference>
<keyword evidence="1" id="KW-1133">Transmembrane helix</keyword>
<name>A0A7X2TGJ0_9FIRM</name>
<dbReference type="InterPro" id="IPR036890">
    <property type="entry name" value="HATPase_C_sf"/>
</dbReference>
<proteinExistence type="predicted"/>
<organism evidence="3 4">
    <name type="scientific">Stecheria intestinalis</name>
    <dbReference type="NCBI Taxonomy" id="2606630"/>
    <lineage>
        <taxon>Bacteria</taxon>
        <taxon>Bacillati</taxon>
        <taxon>Bacillota</taxon>
        <taxon>Erysipelotrichia</taxon>
        <taxon>Erysipelotrichales</taxon>
        <taxon>Erysipelotrichaceae</taxon>
        <taxon>Stecheria</taxon>
    </lineage>
</organism>
<dbReference type="Pfam" id="PF14501">
    <property type="entry name" value="HATPase_c_5"/>
    <property type="match status" value="1"/>
</dbReference>
<accession>A0A7X2TGJ0</accession>
<feature type="transmembrane region" description="Helical" evidence="1">
    <location>
        <begin position="156"/>
        <end position="173"/>
    </location>
</feature>
<dbReference type="GO" id="GO:0016301">
    <property type="term" value="F:kinase activity"/>
    <property type="evidence" value="ECO:0007669"/>
    <property type="project" value="UniProtKB-KW"/>
</dbReference>
<feature type="transmembrane region" description="Helical" evidence="1">
    <location>
        <begin position="32"/>
        <end position="49"/>
    </location>
</feature>
<feature type="transmembrane region" description="Helical" evidence="1">
    <location>
        <begin position="188"/>
        <end position="209"/>
    </location>
</feature>
<keyword evidence="3" id="KW-0418">Kinase</keyword>
<dbReference type="Gene3D" id="3.30.565.10">
    <property type="entry name" value="Histidine kinase-like ATPase, C-terminal domain"/>
    <property type="match status" value="1"/>
</dbReference>
<evidence type="ECO:0000313" key="4">
    <source>
        <dbReference type="Proteomes" id="UP000461880"/>
    </source>
</evidence>
<keyword evidence="1" id="KW-0472">Membrane</keyword>
<evidence type="ECO:0000256" key="1">
    <source>
        <dbReference type="SAM" id="Phobius"/>
    </source>
</evidence>
<keyword evidence="4" id="KW-1185">Reference proteome</keyword>
<evidence type="ECO:0000313" key="3">
    <source>
        <dbReference type="EMBL" id="MSS59792.1"/>
    </source>
</evidence>
<dbReference type="AlphaFoldDB" id="A0A7X2TGJ0"/>
<keyword evidence="1" id="KW-0812">Transmembrane</keyword>
<gene>
    <name evidence="3" type="ORF">FYJ51_12905</name>
</gene>
<evidence type="ECO:0000259" key="2">
    <source>
        <dbReference type="Pfam" id="PF14501"/>
    </source>
</evidence>
<dbReference type="InterPro" id="IPR032834">
    <property type="entry name" value="NatK-like_C"/>
</dbReference>
<dbReference type="Proteomes" id="UP000461880">
    <property type="component" value="Unassembled WGS sequence"/>
</dbReference>
<reference evidence="3 4" key="1">
    <citation type="submission" date="2019-08" db="EMBL/GenBank/DDBJ databases">
        <title>In-depth cultivation of the pig gut microbiome towards novel bacterial diversity and tailored functional studies.</title>
        <authorList>
            <person name="Wylensek D."/>
            <person name="Hitch T.C.A."/>
            <person name="Clavel T."/>
        </authorList>
    </citation>
    <scope>NUCLEOTIDE SEQUENCE [LARGE SCALE GENOMIC DNA]</scope>
    <source>
        <strain evidence="3 4">Oil+RF-744-GAM-WT-6</strain>
    </source>
</reference>
<comment type="caution">
    <text evidence="3">The sequence shown here is derived from an EMBL/GenBank/DDBJ whole genome shotgun (WGS) entry which is preliminary data.</text>
</comment>
<feature type="transmembrane region" description="Helical" evidence="1">
    <location>
        <begin position="61"/>
        <end position="79"/>
    </location>
</feature>
<keyword evidence="3" id="KW-0808">Transferase</keyword>
<feature type="domain" description="Sensor histidine kinase NatK-like C-terminal" evidence="2">
    <location>
        <begin position="321"/>
        <end position="409"/>
    </location>
</feature>